<reference evidence="2" key="1">
    <citation type="journal article" date="2021" name="bioRxiv">
        <title>Whole Genome Assembly and Annotation of Northern Wild Rice, Zizania palustris L., Supports a Whole Genome Duplication in the Zizania Genus.</title>
        <authorList>
            <person name="Haas M."/>
            <person name="Kono T."/>
            <person name="Macchietto M."/>
            <person name="Millas R."/>
            <person name="McGilp L."/>
            <person name="Shao M."/>
            <person name="Duquette J."/>
            <person name="Hirsch C.N."/>
            <person name="Kimball J."/>
        </authorList>
    </citation>
    <scope>NUCLEOTIDE SEQUENCE</scope>
    <source>
        <tissue evidence="2">Fresh leaf tissue</tissue>
    </source>
</reference>
<proteinExistence type="predicted"/>
<dbReference type="OrthoDB" id="10633423at2759"/>
<name>A0A8J5WCS0_ZIZPA</name>
<feature type="region of interest" description="Disordered" evidence="1">
    <location>
        <begin position="63"/>
        <end position="85"/>
    </location>
</feature>
<evidence type="ECO:0000313" key="2">
    <source>
        <dbReference type="EMBL" id="KAG8085893.1"/>
    </source>
</evidence>
<dbReference type="Proteomes" id="UP000729402">
    <property type="component" value="Unassembled WGS sequence"/>
</dbReference>
<dbReference type="AlphaFoldDB" id="A0A8J5WCS0"/>
<evidence type="ECO:0000256" key="1">
    <source>
        <dbReference type="SAM" id="MobiDB-lite"/>
    </source>
</evidence>
<sequence>MRIFDALRISATAPHGGGVASSVAGNSLALAGWVIGFHTAAESSLAPLTSDLEAAARRRLRQSGQLGWERSQASTQSGWKQWPHGGRAFTFSPATSALMHMEHCAAWSSSRPPPAPFPAGA</sequence>
<protein>
    <submittedName>
        <fullName evidence="2">Uncharacterized protein</fullName>
    </submittedName>
</protein>
<evidence type="ECO:0000313" key="3">
    <source>
        <dbReference type="Proteomes" id="UP000729402"/>
    </source>
</evidence>
<gene>
    <name evidence="2" type="ORF">GUJ93_ZPchr0010g10124</name>
</gene>
<dbReference type="EMBL" id="JAAALK010000082">
    <property type="protein sequence ID" value="KAG8085893.1"/>
    <property type="molecule type" value="Genomic_DNA"/>
</dbReference>
<reference evidence="2" key="2">
    <citation type="submission" date="2021-02" db="EMBL/GenBank/DDBJ databases">
        <authorList>
            <person name="Kimball J.A."/>
            <person name="Haas M.W."/>
            <person name="Macchietto M."/>
            <person name="Kono T."/>
            <person name="Duquette J."/>
            <person name="Shao M."/>
        </authorList>
    </citation>
    <scope>NUCLEOTIDE SEQUENCE</scope>
    <source>
        <tissue evidence="2">Fresh leaf tissue</tissue>
    </source>
</reference>
<keyword evidence="3" id="KW-1185">Reference proteome</keyword>
<comment type="caution">
    <text evidence="2">The sequence shown here is derived from an EMBL/GenBank/DDBJ whole genome shotgun (WGS) entry which is preliminary data.</text>
</comment>
<organism evidence="2 3">
    <name type="scientific">Zizania palustris</name>
    <name type="common">Northern wild rice</name>
    <dbReference type="NCBI Taxonomy" id="103762"/>
    <lineage>
        <taxon>Eukaryota</taxon>
        <taxon>Viridiplantae</taxon>
        <taxon>Streptophyta</taxon>
        <taxon>Embryophyta</taxon>
        <taxon>Tracheophyta</taxon>
        <taxon>Spermatophyta</taxon>
        <taxon>Magnoliopsida</taxon>
        <taxon>Liliopsida</taxon>
        <taxon>Poales</taxon>
        <taxon>Poaceae</taxon>
        <taxon>BOP clade</taxon>
        <taxon>Oryzoideae</taxon>
        <taxon>Oryzeae</taxon>
        <taxon>Zizaniinae</taxon>
        <taxon>Zizania</taxon>
    </lineage>
</organism>
<accession>A0A8J5WCS0</accession>